<organism evidence="1 2">
    <name type="scientific">Rhodocollybia butyracea</name>
    <dbReference type="NCBI Taxonomy" id="206335"/>
    <lineage>
        <taxon>Eukaryota</taxon>
        <taxon>Fungi</taxon>
        <taxon>Dikarya</taxon>
        <taxon>Basidiomycota</taxon>
        <taxon>Agaricomycotina</taxon>
        <taxon>Agaricomycetes</taxon>
        <taxon>Agaricomycetidae</taxon>
        <taxon>Agaricales</taxon>
        <taxon>Marasmiineae</taxon>
        <taxon>Omphalotaceae</taxon>
        <taxon>Rhodocollybia</taxon>
    </lineage>
</organism>
<comment type="caution">
    <text evidence="1">The sequence shown here is derived from an EMBL/GenBank/DDBJ whole genome shotgun (WGS) entry which is preliminary data.</text>
</comment>
<name>A0A9P5U7B3_9AGAR</name>
<keyword evidence="2" id="KW-1185">Reference proteome</keyword>
<dbReference type="Proteomes" id="UP000772434">
    <property type="component" value="Unassembled WGS sequence"/>
</dbReference>
<evidence type="ECO:0000313" key="2">
    <source>
        <dbReference type="Proteomes" id="UP000772434"/>
    </source>
</evidence>
<accession>A0A9P5U7B3</accession>
<reference evidence="1" key="1">
    <citation type="submission" date="2020-11" db="EMBL/GenBank/DDBJ databases">
        <authorList>
            <consortium name="DOE Joint Genome Institute"/>
            <person name="Ahrendt S."/>
            <person name="Riley R."/>
            <person name="Andreopoulos W."/>
            <person name="Labutti K."/>
            <person name="Pangilinan J."/>
            <person name="Ruiz-Duenas F.J."/>
            <person name="Barrasa J.M."/>
            <person name="Sanchez-Garcia M."/>
            <person name="Camarero S."/>
            <person name="Miyauchi S."/>
            <person name="Serrano A."/>
            <person name="Linde D."/>
            <person name="Babiker R."/>
            <person name="Drula E."/>
            <person name="Ayuso-Fernandez I."/>
            <person name="Pacheco R."/>
            <person name="Padilla G."/>
            <person name="Ferreira P."/>
            <person name="Barriuso J."/>
            <person name="Kellner H."/>
            <person name="Castanera R."/>
            <person name="Alfaro M."/>
            <person name="Ramirez L."/>
            <person name="Pisabarro A.G."/>
            <person name="Kuo A."/>
            <person name="Tritt A."/>
            <person name="Lipzen A."/>
            <person name="He G."/>
            <person name="Yan M."/>
            <person name="Ng V."/>
            <person name="Cullen D."/>
            <person name="Martin F."/>
            <person name="Rosso M.-N."/>
            <person name="Henrissat B."/>
            <person name="Hibbett D."/>
            <person name="Martinez A.T."/>
            <person name="Grigoriev I.V."/>
        </authorList>
    </citation>
    <scope>NUCLEOTIDE SEQUENCE</scope>
    <source>
        <strain evidence="1">AH 40177</strain>
    </source>
</reference>
<dbReference type="EMBL" id="JADNRY010000056">
    <property type="protein sequence ID" value="KAF9068836.1"/>
    <property type="molecule type" value="Genomic_DNA"/>
</dbReference>
<dbReference type="AlphaFoldDB" id="A0A9P5U7B3"/>
<proteinExistence type="predicted"/>
<gene>
    <name evidence="1" type="ORF">BDP27DRAFT_1326339</name>
</gene>
<sequence length="150" mass="17293">MVWFQIMVARDNDWKDTGPTKELESVFKSQAPWVSCKILHSFSLDLVSYSSSLDIQTKVEPFEEMCSRMWLNLSTIVSLSPISTPRYYLSMGPLAMDEITLRYFGPYHSCSMGLSCKVRYPFMSLFAYLATFSGKWQHCTQHDHSSGSFR</sequence>
<protein>
    <submittedName>
        <fullName evidence="1">Uncharacterized protein</fullName>
    </submittedName>
</protein>
<evidence type="ECO:0000313" key="1">
    <source>
        <dbReference type="EMBL" id="KAF9068836.1"/>
    </source>
</evidence>